<dbReference type="Proteomes" id="UP000297716">
    <property type="component" value="Unassembled WGS sequence"/>
</dbReference>
<dbReference type="EMBL" id="SKBN01000010">
    <property type="protein sequence ID" value="TGJ87687.1"/>
    <property type="molecule type" value="Genomic_DNA"/>
</dbReference>
<feature type="transmembrane region" description="Helical" evidence="6">
    <location>
        <begin position="416"/>
        <end position="439"/>
    </location>
</feature>
<feature type="region of interest" description="Disordered" evidence="5">
    <location>
        <begin position="291"/>
        <end position="333"/>
    </location>
</feature>
<proteinExistence type="predicted"/>
<evidence type="ECO:0000313" key="7">
    <source>
        <dbReference type="EMBL" id="TGJ87687.1"/>
    </source>
</evidence>
<reference evidence="7 8" key="1">
    <citation type="submission" date="2019-03" db="EMBL/GenBank/DDBJ databases">
        <title>Draft genome sequence of Xylaria hypoxylon DSM 108379, a ubiquitous saprotrophic-parasitic fungi on hardwood.</title>
        <authorList>
            <person name="Buettner E."/>
            <person name="Leonhardt S."/>
            <person name="Gebauer A.M."/>
            <person name="Liers C."/>
            <person name="Hofrichter M."/>
            <person name="Kellner H."/>
        </authorList>
    </citation>
    <scope>NUCLEOTIDE SEQUENCE [LARGE SCALE GENOMIC DNA]</scope>
    <source>
        <strain evidence="7 8">DSM 108379</strain>
    </source>
</reference>
<evidence type="ECO:0000313" key="8">
    <source>
        <dbReference type="Proteomes" id="UP000297716"/>
    </source>
</evidence>
<feature type="transmembrane region" description="Helical" evidence="6">
    <location>
        <begin position="485"/>
        <end position="504"/>
    </location>
</feature>
<dbReference type="Pfam" id="PF02535">
    <property type="entry name" value="Zip"/>
    <property type="match status" value="2"/>
</dbReference>
<keyword evidence="3 6" id="KW-1133">Transmembrane helix</keyword>
<comment type="caution">
    <text evidence="7">The sequence shown here is derived from an EMBL/GenBank/DDBJ whole genome shotgun (WGS) entry which is preliminary data.</text>
</comment>
<dbReference type="STRING" id="37992.A0A4Z0YUQ4"/>
<keyword evidence="2 6" id="KW-0812">Transmembrane</keyword>
<dbReference type="GO" id="GO:0005385">
    <property type="term" value="F:zinc ion transmembrane transporter activity"/>
    <property type="evidence" value="ECO:0007669"/>
    <property type="project" value="TreeGrafter"/>
</dbReference>
<keyword evidence="4 6" id="KW-0472">Membrane</keyword>
<feature type="compositionally biased region" description="Polar residues" evidence="5">
    <location>
        <begin position="208"/>
        <end position="217"/>
    </location>
</feature>
<feature type="transmembrane region" description="Helical" evidence="6">
    <location>
        <begin position="12"/>
        <end position="39"/>
    </location>
</feature>
<dbReference type="AlphaFoldDB" id="A0A4Z0YUQ4"/>
<feature type="region of interest" description="Disordered" evidence="5">
    <location>
        <begin position="208"/>
        <end position="227"/>
    </location>
</feature>
<gene>
    <name evidence="7" type="ORF">E0Z10_g1054</name>
</gene>
<feature type="transmembrane region" description="Helical" evidence="6">
    <location>
        <begin position="451"/>
        <end position="473"/>
    </location>
</feature>
<evidence type="ECO:0000256" key="3">
    <source>
        <dbReference type="ARBA" id="ARBA00022989"/>
    </source>
</evidence>
<dbReference type="InterPro" id="IPR003689">
    <property type="entry name" value="ZIP"/>
</dbReference>
<sequence length="508" mass="55594">MAMTGMDNDLRGWIMCIVSGIACVLGAAIICVDVVVRLFPGKKNFRIQDSNAFLACSLSLSFGVMLFMSLYSMLPEAKQYLKKAHLQENTASLVLMGCFIGGFVGIQILSRVFHQFLPSHVVDCDHSHDEHSSSGSVHGDSQKRSSRARSVDKRYQPAHTSEGGPKPPTEQVEENGHASESTPLLANQNPTPHPDGDEFRRAKSVQIDHTASFNPGSRSRAATGVRRPSVLQVPKRVVSFMKDTKPNCDELGPCYGYTDPCGQECFKHLTTRCNGISRAATFIRTNTGYIGSSMDRVDEDSEGNISQMSPTQHRSRTHSHGSRPPNDHECDSIYSDDIESQHHHHVAENAFLSIGLQTSVAIALHKFPEGFITYATNHANPALGFNVFLALFVHNISEGFALALPLYMALNSRLKAILWSFLLGGLSQPIGASIAFTWFKLANHTHMTPDAIAYGCLFAITSGIMVSVALQLFVESLSLNHNQNLSILFAFLGMTLLGLSNAFTSEVH</sequence>
<dbReference type="PANTHER" id="PTHR11040:SF210">
    <property type="entry name" value="ZINC-REGULATED TRANSPORTER 3"/>
    <property type="match status" value="1"/>
</dbReference>
<feature type="transmembrane region" description="Helical" evidence="6">
    <location>
        <begin position="91"/>
        <end position="109"/>
    </location>
</feature>
<evidence type="ECO:0008006" key="9">
    <source>
        <dbReference type="Google" id="ProtNLM"/>
    </source>
</evidence>
<feature type="region of interest" description="Disordered" evidence="5">
    <location>
        <begin position="127"/>
        <end position="199"/>
    </location>
</feature>
<organism evidence="7 8">
    <name type="scientific">Xylaria hypoxylon</name>
    <dbReference type="NCBI Taxonomy" id="37992"/>
    <lineage>
        <taxon>Eukaryota</taxon>
        <taxon>Fungi</taxon>
        <taxon>Dikarya</taxon>
        <taxon>Ascomycota</taxon>
        <taxon>Pezizomycotina</taxon>
        <taxon>Sordariomycetes</taxon>
        <taxon>Xylariomycetidae</taxon>
        <taxon>Xylariales</taxon>
        <taxon>Xylariaceae</taxon>
        <taxon>Xylaria</taxon>
    </lineage>
</organism>
<comment type="subcellular location">
    <subcellularLocation>
        <location evidence="1">Membrane</location>
        <topology evidence="1">Multi-pass membrane protein</topology>
    </subcellularLocation>
</comment>
<dbReference type="GO" id="GO:0016020">
    <property type="term" value="C:membrane"/>
    <property type="evidence" value="ECO:0007669"/>
    <property type="project" value="UniProtKB-SubCell"/>
</dbReference>
<feature type="compositionally biased region" description="Polar residues" evidence="5">
    <location>
        <begin position="178"/>
        <end position="190"/>
    </location>
</feature>
<dbReference type="OrthoDB" id="262547at2759"/>
<keyword evidence="8" id="KW-1185">Reference proteome</keyword>
<dbReference type="PANTHER" id="PTHR11040">
    <property type="entry name" value="ZINC/IRON TRANSPORTER"/>
    <property type="match status" value="1"/>
</dbReference>
<feature type="compositionally biased region" description="Polar residues" evidence="5">
    <location>
        <begin position="303"/>
        <end position="312"/>
    </location>
</feature>
<feature type="transmembrane region" description="Helical" evidence="6">
    <location>
        <begin position="387"/>
        <end position="410"/>
    </location>
</feature>
<evidence type="ECO:0000256" key="1">
    <source>
        <dbReference type="ARBA" id="ARBA00004141"/>
    </source>
</evidence>
<accession>A0A4Z0YUQ4</accession>
<name>A0A4Z0YUQ4_9PEZI</name>
<feature type="transmembrane region" description="Helical" evidence="6">
    <location>
        <begin position="51"/>
        <end position="71"/>
    </location>
</feature>
<evidence type="ECO:0000256" key="4">
    <source>
        <dbReference type="ARBA" id="ARBA00023136"/>
    </source>
</evidence>
<evidence type="ECO:0000256" key="5">
    <source>
        <dbReference type="SAM" id="MobiDB-lite"/>
    </source>
</evidence>
<protein>
    <recommendedName>
        <fullName evidence="9">Zinc/iron permease</fullName>
    </recommendedName>
</protein>
<evidence type="ECO:0000256" key="2">
    <source>
        <dbReference type="ARBA" id="ARBA00022692"/>
    </source>
</evidence>
<evidence type="ECO:0000256" key="6">
    <source>
        <dbReference type="SAM" id="Phobius"/>
    </source>
</evidence>